<comment type="caution">
    <text evidence="3">The sequence shown here is derived from an EMBL/GenBank/DDBJ whole genome shotgun (WGS) entry which is preliminary data.</text>
</comment>
<evidence type="ECO:0000313" key="4">
    <source>
        <dbReference type="Proteomes" id="UP000054804"/>
    </source>
</evidence>
<dbReference type="SUPFAM" id="SSF48239">
    <property type="entry name" value="Terpenoid cyclases/Protein prenyltransferases"/>
    <property type="match status" value="1"/>
</dbReference>
<evidence type="ECO:0000256" key="1">
    <source>
        <dbReference type="SAM" id="MobiDB-lite"/>
    </source>
</evidence>
<dbReference type="Proteomes" id="UP000054804">
    <property type="component" value="Unassembled WGS sequence"/>
</dbReference>
<keyword evidence="2" id="KW-0812">Transmembrane</keyword>
<feature type="transmembrane region" description="Helical" evidence="2">
    <location>
        <begin position="28"/>
        <end position="49"/>
    </location>
</feature>
<organism evidence="3 4">
    <name type="scientific">Streptomyces silvensis</name>
    <dbReference type="NCBI Taxonomy" id="1765722"/>
    <lineage>
        <taxon>Bacteria</taxon>
        <taxon>Bacillati</taxon>
        <taxon>Actinomycetota</taxon>
        <taxon>Actinomycetes</taxon>
        <taxon>Kitasatosporales</taxon>
        <taxon>Streptomycetaceae</taxon>
        <taxon>Streptomyces</taxon>
    </lineage>
</organism>
<dbReference type="AlphaFoldDB" id="A0A0W7X0X7"/>
<dbReference type="STRING" id="1765722.AT728_11880"/>
<evidence type="ECO:0000313" key="3">
    <source>
        <dbReference type="EMBL" id="KUF16485.1"/>
    </source>
</evidence>
<dbReference type="RefSeq" id="WP_058849302.1">
    <property type="nucleotide sequence ID" value="NZ_LOCL01000038.1"/>
</dbReference>
<keyword evidence="2" id="KW-1133">Transmembrane helix</keyword>
<feature type="region of interest" description="Disordered" evidence="1">
    <location>
        <begin position="92"/>
        <end position="124"/>
    </location>
</feature>
<keyword evidence="4" id="KW-1185">Reference proteome</keyword>
<feature type="transmembrane region" description="Helical" evidence="2">
    <location>
        <begin position="61"/>
        <end position="84"/>
    </location>
</feature>
<feature type="region of interest" description="Disordered" evidence="1">
    <location>
        <begin position="307"/>
        <end position="327"/>
    </location>
</feature>
<evidence type="ECO:0008006" key="5">
    <source>
        <dbReference type="Google" id="ProtNLM"/>
    </source>
</evidence>
<accession>A0A0W7X0X7</accession>
<dbReference type="InterPro" id="IPR008930">
    <property type="entry name" value="Terpenoid_cyclase/PrenylTrfase"/>
</dbReference>
<feature type="region of interest" description="Disordered" evidence="1">
    <location>
        <begin position="1"/>
        <end position="25"/>
    </location>
</feature>
<keyword evidence="2" id="KW-0472">Membrane</keyword>
<reference evidence="3 4" key="1">
    <citation type="submission" date="2015-12" db="EMBL/GenBank/DDBJ databases">
        <title>Draft genome sequence of Streptomyces silvensis ATCC 53525, a producer of novel hormone antagonists.</title>
        <authorList>
            <person name="Johnston C.W."/>
            <person name="Li Y."/>
            <person name="Magarvey N.A."/>
        </authorList>
    </citation>
    <scope>NUCLEOTIDE SEQUENCE [LARGE SCALE GENOMIC DNA]</scope>
    <source>
        <strain evidence="3 4">ATCC 53525</strain>
    </source>
</reference>
<feature type="compositionally biased region" description="Low complexity" evidence="1">
    <location>
        <begin position="92"/>
        <end position="112"/>
    </location>
</feature>
<name>A0A0W7X0X7_9ACTN</name>
<evidence type="ECO:0000256" key="2">
    <source>
        <dbReference type="SAM" id="Phobius"/>
    </source>
</evidence>
<sequence length="481" mass="51056">MSQQQLRRTPVRPDPGPPPPDTSRQGRFVGWLGGFGCVAAGYAVFQSLVGVLPQELSADAARYGIAAVSGVGTSAAAWLAAALLRARAVGDDTGTAGAAGSRWTTAARRTAAGPGGTAPGTGTGTGPGPFPALAAATHRTLLADLAVLDDPDRGLLTGWPHALDEPTLPVRPTPTGTAYGLHLVLELGVQDGRLNPADLVGTLWRLRLPDGGWAARSQGSVPRPEVTALVLGALARAGADPDRLADEAARCAARFTADLEPSGLARTHVVTTVLRGLLRAAPGSPAIARLRDELVDRTITDPARESRRCWGPTLRPTSAHPTRPSPAHTAQAVVALDRTARVLGDEDVNSRSAREDGIRWLLSCPMPAHEGCADLLNTQEEVRRPHPQDSWRQEVLFVRHFTAAWMVRALLTRGAWDIAVAEGREEALRALLADAVAGVLRQQDEGIWNWDGHDLGRPLWMTYQGLSALRAHAVWMYQPGA</sequence>
<proteinExistence type="predicted"/>
<gene>
    <name evidence="3" type="ORF">AT728_11880</name>
</gene>
<feature type="compositionally biased region" description="Gly residues" evidence="1">
    <location>
        <begin position="113"/>
        <end position="124"/>
    </location>
</feature>
<protein>
    <recommendedName>
        <fullName evidence="5">Squalene cyclase C-terminal domain-containing protein</fullName>
    </recommendedName>
</protein>
<feature type="compositionally biased region" description="Pro residues" evidence="1">
    <location>
        <begin position="12"/>
        <end position="21"/>
    </location>
</feature>
<dbReference type="EMBL" id="LOCL01000038">
    <property type="protein sequence ID" value="KUF16485.1"/>
    <property type="molecule type" value="Genomic_DNA"/>
</dbReference>